<dbReference type="RefSeq" id="WP_076513730.1">
    <property type="nucleotide sequence ID" value="NZ_FTOH01000001.1"/>
</dbReference>
<reference evidence="3" key="1">
    <citation type="submission" date="2017-01" db="EMBL/GenBank/DDBJ databases">
        <authorList>
            <person name="Varghese N."/>
            <person name="Submissions S."/>
        </authorList>
    </citation>
    <scope>NUCLEOTIDE SEQUENCE [LARGE SCALE GENOMIC DNA]</scope>
    <source>
        <strain evidence="3">DSM 24913</strain>
    </source>
</reference>
<keyword evidence="1" id="KW-0732">Signal</keyword>
<sequence length="778" mass="84602">MTLIKRCILLLTAAVLAACNNVEITAPEHSSVHAEKPGDFRIVFSGNSAPDDLKIQLNNVDVTDQFVVSKAEAYAYGSDLEGSVFGGRNVLWVRAFNKTDRATFYYDNAGPVVHILEADHDSRTVTGYVSDDSLVESLVLDGVGVDLDLTNNFSVSYADQPFNTFTATDSLGRTSTSVFARDDNEFNGISARLNQGGFDFLTHALEQELNTMDLSDIVSEMEKVTLLNTLGLFNLDMTVTSLSFNDVGVDLTVLENERLDTDIQARDVVLGFRLSGTIGFILPYNSSGTMRFSSLQAGTDLLLDVRNSDLDIDLSNTSINHSFPSINFDNTSGILNILDALTSAIVGVLAPIFENVFISILEQVIVPVMSDFIKDIPITLEVVNPDNAEAVNIYALPTFLDSKNQGVSVDLGTRIWAPQPSQDIRRALGSLYVEGDTLTMGPVTPNGKDFHFGAAISANVINQALMATYEAGMLSTVISEEYYPQATASAISVYRSDDTDIQEADEIRMTLAPSSAPYVTLMPADGAAGALAWYDVTLTFELYKSRWGEFRTLFGTTFNLEIPFEVSSTEDGYLSIGLEQLPTLFIKDTDESGMIRLTPEFINATLDYFMPLVMPEIAGHLKVVPLPRIYEHTLLMRDFWVGGENNNSLALAGDLIPVAVTAAAAAPSTDIARVDSEDVAVQVTGINSTGQTTSDVLLVNNGEVTIDVGGLNPDANLGDLEQRYRVDGGAWSIWKQRETITLKRLLAGDHSVEICSRSPLLKEEASCPVVNFTTTVSR</sequence>
<dbReference type="InterPro" id="IPR017943">
    <property type="entry name" value="Bactericidal_perm-incr_a/b_dom"/>
</dbReference>
<evidence type="ECO:0000256" key="1">
    <source>
        <dbReference type="SAM" id="SignalP"/>
    </source>
</evidence>
<dbReference type="PANTHER" id="PTHR10504:SF131">
    <property type="entry name" value="BPI2 DOMAIN-CONTAINING PROTEIN"/>
    <property type="match status" value="1"/>
</dbReference>
<dbReference type="SUPFAM" id="SSF55394">
    <property type="entry name" value="Bactericidal permeability-increasing protein, BPI"/>
    <property type="match status" value="1"/>
</dbReference>
<keyword evidence="3" id="KW-1185">Reference proteome</keyword>
<dbReference type="AlphaFoldDB" id="A0A1N7J2Z2"/>
<dbReference type="Proteomes" id="UP000185639">
    <property type="component" value="Unassembled WGS sequence"/>
</dbReference>
<organism evidence="2 3">
    <name type="scientific">Thalassolituus maritimus</name>
    <dbReference type="NCBI Taxonomy" id="484498"/>
    <lineage>
        <taxon>Bacteria</taxon>
        <taxon>Pseudomonadati</taxon>
        <taxon>Pseudomonadota</taxon>
        <taxon>Gammaproteobacteria</taxon>
        <taxon>Oceanospirillales</taxon>
        <taxon>Oceanospirillaceae</taxon>
        <taxon>Thalassolituus</taxon>
    </lineage>
</organism>
<feature type="signal peptide" evidence="1">
    <location>
        <begin position="1"/>
        <end position="17"/>
    </location>
</feature>
<dbReference type="Gene3D" id="3.15.20.10">
    <property type="entry name" value="Bactericidal permeability-increasing protein, domain 2"/>
    <property type="match status" value="1"/>
</dbReference>
<name>A0A1N7J2Z2_9GAMM</name>
<dbReference type="PROSITE" id="PS51257">
    <property type="entry name" value="PROKAR_LIPOPROTEIN"/>
    <property type="match status" value="1"/>
</dbReference>
<dbReference type="OrthoDB" id="6188406at2"/>
<proteinExistence type="predicted"/>
<evidence type="ECO:0000313" key="2">
    <source>
        <dbReference type="EMBL" id="SIS43581.1"/>
    </source>
</evidence>
<evidence type="ECO:0000313" key="3">
    <source>
        <dbReference type="Proteomes" id="UP000185639"/>
    </source>
</evidence>
<dbReference type="InterPro" id="IPR032942">
    <property type="entry name" value="BPI/LBP/Plunc"/>
</dbReference>
<accession>A0A1N7J2Z2</accession>
<dbReference type="EMBL" id="FTOH01000001">
    <property type="protein sequence ID" value="SIS43581.1"/>
    <property type="molecule type" value="Genomic_DNA"/>
</dbReference>
<dbReference type="GO" id="GO:0008289">
    <property type="term" value="F:lipid binding"/>
    <property type="evidence" value="ECO:0007669"/>
    <property type="project" value="InterPro"/>
</dbReference>
<dbReference type="GO" id="GO:0005615">
    <property type="term" value="C:extracellular space"/>
    <property type="evidence" value="ECO:0007669"/>
    <property type="project" value="TreeGrafter"/>
</dbReference>
<dbReference type="STRING" id="484498.SAMN05421686_101290"/>
<dbReference type="PANTHER" id="PTHR10504">
    <property type="entry name" value="BACTERICIDAL PERMEABILITY-INCREASING BPI PROTEIN-RELATED"/>
    <property type="match status" value="1"/>
</dbReference>
<dbReference type="Gene3D" id="3.15.10.10">
    <property type="entry name" value="Bactericidal permeability-increasing protein, domain 1"/>
    <property type="match status" value="1"/>
</dbReference>
<protein>
    <submittedName>
        <fullName evidence="2">Uncharacterized protein</fullName>
    </submittedName>
</protein>
<gene>
    <name evidence="2" type="ORF">SAMN05421686_101290</name>
</gene>
<feature type="chain" id="PRO_5012726815" evidence="1">
    <location>
        <begin position="18"/>
        <end position="778"/>
    </location>
</feature>